<sequence length="146" mass="16395">MGLSGVTQIEKVKFTVGGSAREYYVDKVQLKAIPQGYSRQLGDYSYKTAIAGYHLQGVIQAQDAEQTSGTDEDFKSLQLEIEDDSTTVAFYPDASQSENYNVVNIDLGGKVWYETEYDARVDADVITFVTQDLLTKSDLEWYKKYG</sequence>
<protein>
    <submittedName>
        <fullName evidence="1">Uncharacterized protein</fullName>
    </submittedName>
</protein>
<keyword evidence="2" id="KW-1185">Reference proteome</keyword>
<dbReference type="Proteomes" id="UP001139125">
    <property type="component" value="Unassembled WGS sequence"/>
</dbReference>
<reference evidence="1" key="1">
    <citation type="submission" date="2022-06" db="EMBL/GenBank/DDBJ databases">
        <title>Gracilimonas sp. CAU 1638 isolated from sea sediment.</title>
        <authorList>
            <person name="Kim W."/>
        </authorList>
    </citation>
    <scope>NUCLEOTIDE SEQUENCE</scope>
    <source>
        <strain evidence="1">CAU 1638</strain>
    </source>
</reference>
<name>A0A9X2L0E2_9BACT</name>
<evidence type="ECO:0000313" key="2">
    <source>
        <dbReference type="Proteomes" id="UP001139125"/>
    </source>
</evidence>
<comment type="caution">
    <text evidence="1">The sequence shown here is derived from an EMBL/GenBank/DDBJ whole genome shotgun (WGS) entry which is preliminary data.</text>
</comment>
<gene>
    <name evidence="1" type="ORF">NM125_00165</name>
</gene>
<evidence type="ECO:0000313" key="1">
    <source>
        <dbReference type="EMBL" id="MCP9289985.1"/>
    </source>
</evidence>
<dbReference type="AlphaFoldDB" id="A0A9X2L0E2"/>
<organism evidence="1 2">
    <name type="scientific">Gracilimonas sediminicola</name>
    <dbReference type="NCBI Taxonomy" id="2952158"/>
    <lineage>
        <taxon>Bacteria</taxon>
        <taxon>Pseudomonadati</taxon>
        <taxon>Balneolota</taxon>
        <taxon>Balneolia</taxon>
        <taxon>Balneolales</taxon>
        <taxon>Balneolaceae</taxon>
        <taxon>Gracilimonas</taxon>
    </lineage>
</organism>
<dbReference type="EMBL" id="JANDBC010000001">
    <property type="protein sequence ID" value="MCP9289985.1"/>
    <property type="molecule type" value="Genomic_DNA"/>
</dbReference>
<proteinExistence type="predicted"/>
<accession>A0A9X2L0E2</accession>
<dbReference type="RefSeq" id="WP_255131635.1">
    <property type="nucleotide sequence ID" value="NZ_JANDBC010000001.1"/>
</dbReference>